<dbReference type="Gene3D" id="3.40.50.300">
    <property type="entry name" value="P-loop containing nucleotide triphosphate hydrolases"/>
    <property type="match status" value="1"/>
</dbReference>
<dbReference type="SUPFAM" id="SSF52540">
    <property type="entry name" value="P-loop containing nucleoside triphosphate hydrolases"/>
    <property type="match status" value="1"/>
</dbReference>
<name>A0ABW5Q9J5_9BACI</name>
<dbReference type="Pfam" id="PF13614">
    <property type="entry name" value="AAA_31"/>
    <property type="match status" value="1"/>
</dbReference>
<reference evidence="3" key="1">
    <citation type="journal article" date="2019" name="Int. J. Syst. Evol. Microbiol.">
        <title>The Global Catalogue of Microorganisms (GCM) 10K type strain sequencing project: providing services to taxonomists for standard genome sequencing and annotation.</title>
        <authorList>
            <consortium name="The Broad Institute Genomics Platform"/>
            <consortium name="The Broad Institute Genome Sequencing Center for Infectious Disease"/>
            <person name="Wu L."/>
            <person name="Ma J."/>
        </authorList>
    </citation>
    <scope>NUCLEOTIDE SEQUENCE [LARGE SCALE GENOMIC DNA]</scope>
    <source>
        <strain evidence="3">TISTR 1571</strain>
    </source>
</reference>
<keyword evidence="3" id="KW-1185">Reference proteome</keyword>
<dbReference type="Proteomes" id="UP001597452">
    <property type="component" value="Unassembled WGS sequence"/>
</dbReference>
<sequence length="262" mass="29079">MADMIQIITLCSGKGGVGKTFLAVNLAIALSKKNKDVVLIDGDLQFGDVGMAMDLQPTLTMKDLLDEQDRLDSHNITNYLVEHKSGVYVLSAPERPEYAELIDGEFIKNTLNLLKERFDYIVIDGGHGIDDSAIDFMDVADQILAVTTPEVASLKNTKRLIETIHQLQMNEKLDVLLNRHGLDSLIKAEEIPGMLRADKLHDIPNNNKVAMQSLNLGDPAVISHSKSDLAKKIFKLAQSIVDDQVESKPSKKKHSLISRMFF</sequence>
<proteinExistence type="predicted"/>
<dbReference type="InterPro" id="IPR025669">
    <property type="entry name" value="AAA_dom"/>
</dbReference>
<evidence type="ECO:0000313" key="3">
    <source>
        <dbReference type="Proteomes" id="UP001597452"/>
    </source>
</evidence>
<dbReference type="EMBL" id="JBHUMZ010000019">
    <property type="protein sequence ID" value="MFD2638615.1"/>
    <property type="molecule type" value="Genomic_DNA"/>
</dbReference>
<dbReference type="RefSeq" id="WP_054752314.1">
    <property type="nucleotide sequence ID" value="NZ_JBHUMZ010000019.1"/>
</dbReference>
<organism evidence="2 3">
    <name type="scientific">Piscibacillus salipiscarius</name>
    <dbReference type="NCBI Taxonomy" id="299480"/>
    <lineage>
        <taxon>Bacteria</taxon>
        <taxon>Bacillati</taxon>
        <taxon>Bacillota</taxon>
        <taxon>Bacilli</taxon>
        <taxon>Bacillales</taxon>
        <taxon>Bacillaceae</taxon>
        <taxon>Piscibacillus</taxon>
    </lineage>
</organism>
<dbReference type="InterPro" id="IPR050625">
    <property type="entry name" value="ParA/MinD_ATPase"/>
</dbReference>
<dbReference type="PANTHER" id="PTHR43384:SF13">
    <property type="entry name" value="SLR0110 PROTEIN"/>
    <property type="match status" value="1"/>
</dbReference>
<dbReference type="PANTHER" id="PTHR43384">
    <property type="entry name" value="SEPTUM SITE-DETERMINING PROTEIN MIND HOMOLOG, CHLOROPLASTIC-RELATED"/>
    <property type="match status" value="1"/>
</dbReference>
<feature type="domain" description="AAA" evidence="1">
    <location>
        <begin position="6"/>
        <end position="172"/>
    </location>
</feature>
<dbReference type="InterPro" id="IPR027417">
    <property type="entry name" value="P-loop_NTPase"/>
</dbReference>
<evidence type="ECO:0000259" key="1">
    <source>
        <dbReference type="Pfam" id="PF13614"/>
    </source>
</evidence>
<evidence type="ECO:0000313" key="2">
    <source>
        <dbReference type="EMBL" id="MFD2638615.1"/>
    </source>
</evidence>
<protein>
    <submittedName>
        <fullName evidence="2">CpaE family protein</fullName>
    </submittedName>
</protein>
<accession>A0ABW5Q9J5</accession>
<gene>
    <name evidence="2" type="ORF">ACFSW4_07060</name>
</gene>
<comment type="caution">
    <text evidence="2">The sequence shown here is derived from an EMBL/GenBank/DDBJ whole genome shotgun (WGS) entry which is preliminary data.</text>
</comment>